<gene>
    <name evidence="12" type="ORF">LAFE_0E14026G</name>
</gene>
<accession>A0A1G4ME26</accession>
<name>A0A1G4ME26_LACFM</name>
<feature type="cross-link" description="Glycyl lysine isopeptide (Lys-Gly) (interchain with G-Cter in SUMO2)" evidence="8">
    <location>
        <position position="170"/>
    </location>
</feature>
<dbReference type="GO" id="GO:0004674">
    <property type="term" value="F:protein serine/threonine kinase activity"/>
    <property type="evidence" value="ECO:0007669"/>
    <property type="project" value="UniProtKB-KW"/>
</dbReference>
<dbReference type="InterPro" id="IPR008271">
    <property type="entry name" value="Ser/Thr_kinase_AS"/>
</dbReference>
<feature type="binding site" evidence="7">
    <location>
        <position position="204"/>
    </location>
    <ligand>
        <name>ATP</name>
        <dbReference type="ChEBI" id="CHEBI:30616"/>
    </ligand>
</feature>
<evidence type="ECO:0000313" key="13">
    <source>
        <dbReference type="Proteomes" id="UP000190831"/>
    </source>
</evidence>
<dbReference type="OrthoDB" id="40902at2759"/>
<keyword evidence="2" id="KW-0808">Transferase</keyword>
<dbReference type="InterPro" id="IPR000719">
    <property type="entry name" value="Prot_kinase_dom"/>
</dbReference>
<evidence type="ECO:0000256" key="7">
    <source>
        <dbReference type="PIRSR" id="PIRSR630616-2"/>
    </source>
</evidence>
<dbReference type="InterPro" id="IPR011009">
    <property type="entry name" value="Kinase-like_dom_sf"/>
</dbReference>
<evidence type="ECO:0000256" key="2">
    <source>
        <dbReference type="ARBA" id="ARBA00022679"/>
    </source>
</evidence>
<organism evidence="12 13">
    <name type="scientific">Lachancea fermentati</name>
    <name type="common">Zygosaccharomyces fermentati</name>
    <dbReference type="NCBI Taxonomy" id="4955"/>
    <lineage>
        <taxon>Eukaryota</taxon>
        <taxon>Fungi</taxon>
        <taxon>Dikarya</taxon>
        <taxon>Ascomycota</taxon>
        <taxon>Saccharomycotina</taxon>
        <taxon>Saccharomycetes</taxon>
        <taxon>Saccharomycetales</taxon>
        <taxon>Saccharomycetaceae</taxon>
        <taxon>Lachancea</taxon>
    </lineage>
</organism>
<keyword evidence="13" id="KW-1185">Reference proteome</keyword>
<evidence type="ECO:0000313" key="12">
    <source>
        <dbReference type="EMBL" id="SCW02093.1"/>
    </source>
</evidence>
<dbReference type="Gene3D" id="1.10.510.10">
    <property type="entry name" value="Transferase(Phosphotransferase) domain 1"/>
    <property type="match status" value="1"/>
</dbReference>
<dbReference type="PROSITE" id="PS00107">
    <property type="entry name" value="PROTEIN_KINASE_ATP"/>
    <property type="match status" value="1"/>
</dbReference>
<dbReference type="GO" id="GO:0005524">
    <property type="term" value="F:ATP binding"/>
    <property type="evidence" value="ECO:0007669"/>
    <property type="project" value="UniProtKB-UniRule"/>
</dbReference>
<evidence type="ECO:0000256" key="3">
    <source>
        <dbReference type="ARBA" id="ARBA00022741"/>
    </source>
</evidence>
<feature type="compositionally biased region" description="Basic and acidic residues" evidence="10">
    <location>
        <begin position="385"/>
        <end position="395"/>
    </location>
</feature>
<feature type="binding site" evidence="7">
    <location>
        <begin position="172"/>
        <end position="173"/>
    </location>
    <ligand>
        <name>ATP</name>
        <dbReference type="ChEBI" id="CHEBI:30616"/>
    </ligand>
</feature>
<keyword evidence="1" id="KW-0723">Serine/threonine-protein kinase</keyword>
<dbReference type="OMA" id="FEGHHHV"/>
<dbReference type="SMART" id="SM00220">
    <property type="entry name" value="S_TKc"/>
    <property type="match status" value="1"/>
</dbReference>
<dbReference type="Gene3D" id="3.30.200.20">
    <property type="entry name" value="Phosphorylase Kinase, domain 1"/>
    <property type="match status" value="1"/>
</dbReference>
<evidence type="ECO:0000256" key="1">
    <source>
        <dbReference type="ARBA" id="ARBA00022527"/>
    </source>
</evidence>
<dbReference type="PROSITE" id="PS00108">
    <property type="entry name" value="PROTEIN_KINASE_ST"/>
    <property type="match status" value="1"/>
</dbReference>
<evidence type="ECO:0000256" key="5">
    <source>
        <dbReference type="ARBA" id="ARBA00022840"/>
    </source>
</evidence>
<feature type="active site" description="Proton acceptor" evidence="6">
    <location>
        <position position="168"/>
    </location>
</feature>
<keyword evidence="4" id="KW-0418">Kinase</keyword>
<protein>
    <submittedName>
        <fullName evidence="12">LAFE_0E14026g1_1</fullName>
    </submittedName>
</protein>
<dbReference type="STRING" id="4955.A0A1G4ME26"/>
<keyword evidence="3 7" id="KW-0547">Nucleotide-binding</keyword>
<feature type="region of interest" description="Disordered" evidence="10">
    <location>
        <begin position="346"/>
        <end position="395"/>
    </location>
</feature>
<feature type="domain" description="Protein kinase" evidence="11">
    <location>
        <begin position="27"/>
        <end position="336"/>
    </location>
</feature>
<dbReference type="SUPFAM" id="SSF56112">
    <property type="entry name" value="Protein kinase-like (PK-like)"/>
    <property type="match status" value="1"/>
</dbReference>
<dbReference type="Pfam" id="PF00069">
    <property type="entry name" value="Pkinase"/>
    <property type="match status" value="1"/>
</dbReference>
<evidence type="ECO:0000256" key="10">
    <source>
        <dbReference type="SAM" id="MobiDB-lite"/>
    </source>
</evidence>
<evidence type="ECO:0000256" key="9">
    <source>
        <dbReference type="PROSITE-ProRule" id="PRU10141"/>
    </source>
</evidence>
<dbReference type="PANTHER" id="PTHR24350">
    <property type="entry name" value="SERINE/THREONINE-PROTEIN KINASE IAL-RELATED"/>
    <property type="match status" value="1"/>
</dbReference>
<dbReference type="AlphaFoldDB" id="A0A1G4ME26"/>
<evidence type="ECO:0000256" key="4">
    <source>
        <dbReference type="ARBA" id="ARBA00022777"/>
    </source>
</evidence>
<dbReference type="Proteomes" id="UP000190831">
    <property type="component" value="Chromosome E"/>
</dbReference>
<feature type="compositionally biased region" description="Low complexity" evidence="10">
    <location>
        <begin position="360"/>
        <end position="381"/>
    </location>
</feature>
<dbReference type="InterPro" id="IPR030616">
    <property type="entry name" value="Aur-like"/>
</dbReference>
<feature type="binding site" evidence="9">
    <location>
        <position position="56"/>
    </location>
    <ligand>
        <name>ATP</name>
        <dbReference type="ChEBI" id="CHEBI:30616"/>
    </ligand>
</feature>
<sequence>MNTTVTMEKPWPQVHPATSLKETCKYVTKNSQLGDGQFSVVKECMNVQTRDRYAMKLVHKNTIKGKLWLIQREVTLLKKVSNRIRQLEHAHSTTRDTFEGHHHVLQLFDFFETPKNIVLVTQLCSSGDLYDKVIQAGSLDVASQVKPYTACLLSALDFLHENGVVHRDIKSENVLFRLRVRGDEVKPAKFANYDHTAHDLILADFGLATELTARDDELREYVGTLSYIAPEIVRCKGIEKLPPSEGRCVPPYGTSVDIWALGVLSYFMMTGYMPFDCETDDETRKCIKDGDYYIDEELHSDPKPEVQHFWNFILSCFTVDSSKRPLAKDLKSHPFVREYFHRTGNQESFPGDMQMKRSRSSSSIHSIGPPSRSTSSSSIISLGRVDSRPVSRVNSRERNLNKIRETLKKTLSMTSISRSTDFNSHSSENKVFSTFKLDPQPPTNCLMNGCFSLTPESRSNFNTSPALSRNNSTNDVRLITPTDEGVADLTRQTTVSNPCSSQSIPLHTTTAPKLVTTPKMKHHATFDIMMGEDEDDEDEVI</sequence>
<proteinExistence type="predicted"/>
<reference evidence="13" key="1">
    <citation type="submission" date="2016-03" db="EMBL/GenBank/DDBJ databases">
        <authorList>
            <person name="Devillers H."/>
        </authorList>
    </citation>
    <scope>NUCLEOTIDE SEQUENCE [LARGE SCALE GENOMIC DNA]</scope>
</reference>
<keyword evidence="5 7" id="KW-0067">ATP-binding</keyword>
<evidence type="ECO:0000256" key="8">
    <source>
        <dbReference type="PIRSR" id="PIRSR630616-3"/>
    </source>
</evidence>
<evidence type="ECO:0000259" key="11">
    <source>
        <dbReference type="PROSITE" id="PS50011"/>
    </source>
</evidence>
<dbReference type="PROSITE" id="PS50011">
    <property type="entry name" value="PROTEIN_KINASE_DOM"/>
    <property type="match status" value="1"/>
</dbReference>
<dbReference type="EMBL" id="LT598488">
    <property type="protein sequence ID" value="SCW02093.1"/>
    <property type="molecule type" value="Genomic_DNA"/>
</dbReference>
<dbReference type="InterPro" id="IPR017441">
    <property type="entry name" value="Protein_kinase_ATP_BS"/>
</dbReference>
<evidence type="ECO:0000256" key="6">
    <source>
        <dbReference type="PIRSR" id="PIRSR630616-1"/>
    </source>
</evidence>